<dbReference type="EMBL" id="OZ034826">
    <property type="protein sequence ID" value="CAL1681748.1"/>
    <property type="molecule type" value="Genomic_DNA"/>
</dbReference>
<evidence type="ECO:0000313" key="1">
    <source>
        <dbReference type="EMBL" id="CAL1681748.1"/>
    </source>
</evidence>
<name>A0AAV2NPT4_9HYME</name>
<dbReference type="AlphaFoldDB" id="A0AAV2NPT4"/>
<keyword evidence="2" id="KW-1185">Reference proteome</keyword>
<reference evidence="1" key="1">
    <citation type="submission" date="2024-04" db="EMBL/GenBank/DDBJ databases">
        <authorList>
            <consortium name="Molecular Ecology Group"/>
        </authorList>
    </citation>
    <scope>NUCLEOTIDE SEQUENCE</scope>
</reference>
<organism evidence="1 2">
    <name type="scientific">Lasius platythorax</name>
    <dbReference type="NCBI Taxonomy" id="488582"/>
    <lineage>
        <taxon>Eukaryota</taxon>
        <taxon>Metazoa</taxon>
        <taxon>Ecdysozoa</taxon>
        <taxon>Arthropoda</taxon>
        <taxon>Hexapoda</taxon>
        <taxon>Insecta</taxon>
        <taxon>Pterygota</taxon>
        <taxon>Neoptera</taxon>
        <taxon>Endopterygota</taxon>
        <taxon>Hymenoptera</taxon>
        <taxon>Apocrita</taxon>
        <taxon>Aculeata</taxon>
        <taxon>Formicoidea</taxon>
        <taxon>Formicidae</taxon>
        <taxon>Formicinae</taxon>
        <taxon>Lasius</taxon>
        <taxon>Lasius</taxon>
    </lineage>
</organism>
<proteinExistence type="predicted"/>
<protein>
    <submittedName>
        <fullName evidence="1">Uncharacterized protein</fullName>
    </submittedName>
</protein>
<gene>
    <name evidence="1" type="ORF">LPLAT_LOCUS7696</name>
</gene>
<accession>A0AAV2NPT4</accession>
<evidence type="ECO:0000313" key="2">
    <source>
        <dbReference type="Proteomes" id="UP001497644"/>
    </source>
</evidence>
<sequence length="87" mass="9218">MALRLSTPPAASSKPLHGEIRFRFGISRNVYLPRSLVTCTTTMVSAVTRPPSFPSAHTSKPRISHSATLQKIAAKISGVVSRTAGAS</sequence>
<dbReference type="Proteomes" id="UP001497644">
    <property type="component" value="Chromosome 3"/>
</dbReference>